<feature type="compositionally biased region" description="Polar residues" evidence="1">
    <location>
        <begin position="143"/>
        <end position="156"/>
    </location>
</feature>
<feature type="compositionally biased region" description="Basic residues" evidence="1">
    <location>
        <begin position="66"/>
        <end position="75"/>
    </location>
</feature>
<dbReference type="AlphaFoldDB" id="A0AAD3XUE4"/>
<feature type="region of interest" description="Disordered" evidence="1">
    <location>
        <begin position="131"/>
        <end position="157"/>
    </location>
</feature>
<evidence type="ECO:0000313" key="4">
    <source>
        <dbReference type="Proteomes" id="UP001279734"/>
    </source>
</evidence>
<feature type="domain" description="DUF7950" evidence="2">
    <location>
        <begin position="165"/>
        <end position="309"/>
    </location>
</feature>
<dbReference type="InterPro" id="IPR057710">
    <property type="entry name" value="DUF7950"/>
</dbReference>
<protein>
    <recommendedName>
        <fullName evidence="2">DUF7950 domain-containing protein</fullName>
    </recommendedName>
</protein>
<accession>A0AAD3XUE4</accession>
<evidence type="ECO:0000259" key="2">
    <source>
        <dbReference type="Pfam" id="PF25821"/>
    </source>
</evidence>
<feature type="compositionally biased region" description="Basic and acidic residues" evidence="1">
    <location>
        <begin position="47"/>
        <end position="65"/>
    </location>
</feature>
<proteinExistence type="predicted"/>
<reference evidence="3" key="1">
    <citation type="submission" date="2023-05" db="EMBL/GenBank/DDBJ databases">
        <title>Nepenthes gracilis genome sequencing.</title>
        <authorList>
            <person name="Fukushima K."/>
        </authorList>
    </citation>
    <scope>NUCLEOTIDE SEQUENCE</scope>
    <source>
        <strain evidence="3">SING2019-196</strain>
    </source>
</reference>
<keyword evidence="4" id="KW-1185">Reference proteome</keyword>
<evidence type="ECO:0000256" key="1">
    <source>
        <dbReference type="SAM" id="MobiDB-lite"/>
    </source>
</evidence>
<gene>
    <name evidence="3" type="ORF">Nepgr_018581</name>
</gene>
<feature type="region of interest" description="Disordered" evidence="1">
    <location>
        <begin position="14"/>
        <end position="93"/>
    </location>
</feature>
<comment type="caution">
    <text evidence="3">The sequence shown here is derived from an EMBL/GenBank/DDBJ whole genome shotgun (WGS) entry which is preliminary data.</text>
</comment>
<dbReference type="Pfam" id="PF25821">
    <property type="entry name" value="DUF7950"/>
    <property type="match status" value="1"/>
</dbReference>
<dbReference type="EMBL" id="BSYO01000017">
    <property type="protein sequence ID" value="GMH16740.1"/>
    <property type="molecule type" value="Genomic_DNA"/>
</dbReference>
<evidence type="ECO:0000313" key="3">
    <source>
        <dbReference type="EMBL" id="GMH16740.1"/>
    </source>
</evidence>
<dbReference type="Proteomes" id="UP001279734">
    <property type="component" value="Unassembled WGS sequence"/>
</dbReference>
<name>A0AAD3XUE4_NEPGR</name>
<dbReference type="PANTHER" id="PTHR33595:SF7">
    <property type="entry name" value="OS12G0242500 PROTEIN"/>
    <property type="match status" value="1"/>
</dbReference>
<sequence>MSKYDRIMLRFRPIAPKPVGGCGVPWGVKAENNEGRVRSGRRKTRHTRDGDNNNNKSDRKRDGGSRKRKSCSRKGKLSDAAEAQNNNGMFTLPLLPEMPDLSSVTERYQKPPTWMSFGGDLAVKNDVGRQTRSRSAGPVSFVGKNQTAPRSPQQQRVEPYGVVAASQVIVECVTDTWVDADGGELGRTDEEKRRSLEENTCPGFISDGSNRVRWTNEAYRKMISGGGVVGREELQNLPAENAVVSLVMRHRVPLTCPAFTCRVKVQNTWRSPDPRCSASSPSSLTLPCDVWRMGSGCFAWRLDIAAALCLGR</sequence>
<organism evidence="3 4">
    <name type="scientific">Nepenthes gracilis</name>
    <name type="common">Slender pitcher plant</name>
    <dbReference type="NCBI Taxonomy" id="150966"/>
    <lineage>
        <taxon>Eukaryota</taxon>
        <taxon>Viridiplantae</taxon>
        <taxon>Streptophyta</taxon>
        <taxon>Embryophyta</taxon>
        <taxon>Tracheophyta</taxon>
        <taxon>Spermatophyta</taxon>
        <taxon>Magnoliopsida</taxon>
        <taxon>eudicotyledons</taxon>
        <taxon>Gunneridae</taxon>
        <taxon>Pentapetalae</taxon>
        <taxon>Caryophyllales</taxon>
        <taxon>Nepenthaceae</taxon>
        <taxon>Nepenthes</taxon>
    </lineage>
</organism>
<dbReference type="PANTHER" id="PTHR33595">
    <property type="entry name" value="VON WILLEBRAND FACTOR A DOMAIN PROTEIN"/>
    <property type="match status" value="1"/>
</dbReference>